<dbReference type="Pfam" id="PF00096">
    <property type="entry name" value="zf-C2H2"/>
    <property type="match status" value="4"/>
</dbReference>
<evidence type="ECO:0000256" key="8">
    <source>
        <dbReference type="ARBA" id="ARBA00023015"/>
    </source>
</evidence>
<evidence type="ECO:0000256" key="2">
    <source>
        <dbReference type="ARBA" id="ARBA00022499"/>
    </source>
</evidence>
<dbReference type="GO" id="GO:0003700">
    <property type="term" value="F:DNA-binding transcription factor activity"/>
    <property type="evidence" value="ECO:0007669"/>
    <property type="project" value="TreeGrafter"/>
</dbReference>
<dbReference type="PROSITE" id="PS00028">
    <property type="entry name" value="ZINC_FINGER_C2H2_1"/>
    <property type="match status" value="5"/>
</dbReference>
<evidence type="ECO:0000256" key="9">
    <source>
        <dbReference type="ARBA" id="ARBA00023163"/>
    </source>
</evidence>
<dbReference type="InterPro" id="IPR051497">
    <property type="entry name" value="Dev/Hematopoietic_TF"/>
</dbReference>
<evidence type="ECO:0000256" key="6">
    <source>
        <dbReference type="ARBA" id="ARBA00022833"/>
    </source>
</evidence>
<dbReference type="GO" id="GO:0000978">
    <property type="term" value="F:RNA polymerase II cis-regulatory region sequence-specific DNA binding"/>
    <property type="evidence" value="ECO:0007669"/>
    <property type="project" value="TreeGrafter"/>
</dbReference>
<evidence type="ECO:0000313" key="15">
    <source>
        <dbReference type="Proteomes" id="UP000192578"/>
    </source>
</evidence>
<keyword evidence="2" id="KW-1017">Isopeptide bond</keyword>
<feature type="compositionally biased region" description="Basic and acidic residues" evidence="12">
    <location>
        <begin position="757"/>
        <end position="770"/>
    </location>
</feature>
<name>A0A1W0WPT5_HYPEX</name>
<keyword evidence="5 11" id="KW-0863">Zinc-finger</keyword>
<evidence type="ECO:0000259" key="13">
    <source>
        <dbReference type="PROSITE" id="PS50157"/>
    </source>
</evidence>
<dbReference type="GO" id="GO:0008270">
    <property type="term" value="F:zinc ion binding"/>
    <property type="evidence" value="ECO:0007669"/>
    <property type="project" value="UniProtKB-KW"/>
</dbReference>
<evidence type="ECO:0000256" key="12">
    <source>
        <dbReference type="SAM" id="MobiDB-lite"/>
    </source>
</evidence>
<feature type="compositionally biased region" description="Gly residues" evidence="12">
    <location>
        <begin position="551"/>
        <end position="564"/>
    </location>
</feature>
<feature type="compositionally biased region" description="Gly residues" evidence="12">
    <location>
        <begin position="354"/>
        <end position="364"/>
    </location>
</feature>
<feature type="region of interest" description="Disordered" evidence="12">
    <location>
        <begin position="440"/>
        <end position="509"/>
    </location>
</feature>
<feature type="region of interest" description="Disordered" evidence="12">
    <location>
        <begin position="551"/>
        <end position="633"/>
    </location>
</feature>
<feature type="compositionally biased region" description="Low complexity" evidence="12">
    <location>
        <begin position="61"/>
        <end position="93"/>
    </location>
</feature>
<feature type="compositionally biased region" description="Pro residues" evidence="12">
    <location>
        <begin position="801"/>
        <end position="812"/>
    </location>
</feature>
<dbReference type="FunFam" id="3.30.160.60:FF:000037">
    <property type="entry name" value="B-cell lymphoma/leukemia 11A isoform X1"/>
    <property type="match status" value="1"/>
</dbReference>
<dbReference type="Pfam" id="PF25491">
    <property type="entry name" value="CCHC_BCL-11A"/>
    <property type="match status" value="1"/>
</dbReference>
<dbReference type="Proteomes" id="UP000192578">
    <property type="component" value="Unassembled WGS sequence"/>
</dbReference>
<evidence type="ECO:0000256" key="11">
    <source>
        <dbReference type="PROSITE-ProRule" id="PRU00042"/>
    </source>
</evidence>
<feature type="compositionally biased region" description="Basic and acidic residues" evidence="12">
    <location>
        <begin position="122"/>
        <end position="138"/>
    </location>
</feature>
<feature type="domain" description="C2H2-type" evidence="13">
    <location>
        <begin position="664"/>
        <end position="686"/>
    </location>
</feature>
<evidence type="ECO:0000256" key="10">
    <source>
        <dbReference type="ARBA" id="ARBA00023242"/>
    </source>
</evidence>
<dbReference type="Pfam" id="PF23611">
    <property type="entry name" value="zf-C2H2_16"/>
    <property type="match status" value="1"/>
</dbReference>
<feature type="compositionally biased region" description="Polar residues" evidence="12">
    <location>
        <begin position="261"/>
        <end position="271"/>
    </location>
</feature>
<reference evidence="15" key="1">
    <citation type="submission" date="2017-01" db="EMBL/GenBank/DDBJ databases">
        <title>Comparative genomics of anhydrobiosis in the tardigrade Hypsibius dujardini.</title>
        <authorList>
            <person name="Yoshida Y."/>
            <person name="Koutsovoulos G."/>
            <person name="Laetsch D."/>
            <person name="Stevens L."/>
            <person name="Kumar S."/>
            <person name="Horikawa D."/>
            <person name="Ishino K."/>
            <person name="Komine S."/>
            <person name="Tomita M."/>
            <person name="Blaxter M."/>
            <person name="Arakawa K."/>
        </authorList>
    </citation>
    <scope>NUCLEOTIDE SEQUENCE [LARGE SCALE GENOMIC DNA]</scope>
    <source>
        <strain evidence="15">Z151</strain>
    </source>
</reference>
<feature type="compositionally biased region" description="Polar residues" evidence="12">
    <location>
        <begin position="139"/>
        <end position="155"/>
    </location>
</feature>
<feature type="compositionally biased region" description="Low complexity" evidence="12">
    <location>
        <begin position="320"/>
        <end position="336"/>
    </location>
</feature>
<dbReference type="PANTHER" id="PTHR45993:SF6">
    <property type="entry name" value="C2H2-TYPE DOMAIN-CONTAINING PROTEIN"/>
    <property type="match status" value="1"/>
</dbReference>
<keyword evidence="9" id="KW-0804">Transcription</keyword>
<dbReference type="InterPro" id="IPR013087">
    <property type="entry name" value="Znf_C2H2_type"/>
</dbReference>
<organism evidence="14 15">
    <name type="scientific">Hypsibius exemplaris</name>
    <name type="common">Freshwater tardigrade</name>
    <dbReference type="NCBI Taxonomy" id="2072580"/>
    <lineage>
        <taxon>Eukaryota</taxon>
        <taxon>Metazoa</taxon>
        <taxon>Ecdysozoa</taxon>
        <taxon>Tardigrada</taxon>
        <taxon>Eutardigrada</taxon>
        <taxon>Parachela</taxon>
        <taxon>Hypsibioidea</taxon>
        <taxon>Hypsibiidae</taxon>
        <taxon>Hypsibius</taxon>
    </lineage>
</organism>
<protein>
    <submittedName>
        <fullName evidence="14">B-cell lymphoma/leukemia 11A</fullName>
    </submittedName>
</protein>
<evidence type="ECO:0000256" key="3">
    <source>
        <dbReference type="ARBA" id="ARBA00022723"/>
    </source>
</evidence>
<dbReference type="GO" id="GO:0005634">
    <property type="term" value="C:nucleus"/>
    <property type="evidence" value="ECO:0007669"/>
    <property type="project" value="UniProtKB-SubCell"/>
</dbReference>
<proteinExistence type="predicted"/>
<keyword evidence="6" id="KW-0862">Zinc</keyword>
<feature type="region of interest" description="Disordered" evidence="12">
    <location>
        <begin position="30"/>
        <end position="93"/>
    </location>
</feature>
<feature type="compositionally biased region" description="Acidic residues" evidence="12">
    <location>
        <begin position="440"/>
        <end position="454"/>
    </location>
</feature>
<keyword evidence="15" id="KW-1185">Reference proteome</keyword>
<feature type="compositionally biased region" description="Acidic residues" evidence="12">
    <location>
        <begin position="584"/>
        <end position="600"/>
    </location>
</feature>
<dbReference type="InterPro" id="IPR056438">
    <property type="entry name" value="Znf-C2H2_CTCF"/>
</dbReference>
<feature type="region of interest" description="Disordered" evidence="12">
    <location>
        <begin position="745"/>
        <end position="812"/>
    </location>
</feature>
<evidence type="ECO:0000256" key="5">
    <source>
        <dbReference type="ARBA" id="ARBA00022771"/>
    </source>
</evidence>
<dbReference type="AlphaFoldDB" id="A0A1W0WPT5"/>
<comment type="subcellular location">
    <subcellularLocation>
        <location evidence="1">Nucleus</location>
    </subcellularLocation>
</comment>
<keyword evidence="4" id="KW-0677">Repeat</keyword>
<keyword evidence="10" id="KW-0539">Nucleus</keyword>
<feature type="compositionally biased region" description="Low complexity" evidence="12">
    <location>
        <begin position="771"/>
        <end position="788"/>
    </location>
</feature>
<evidence type="ECO:0000313" key="14">
    <source>
        <dbReference type="EMBL" id="OQV17221.1"/>
    </source>
</evidence>
<dbReference type="SMART" id="SM00355">
    <property type="entry name" value="ZnF_C2H2"/>
    <property type="match status" value="6"/>
</dbReference>
<feature type="region of interest" description="Disordered" evidence="12">
    <location>
        <begin position="122"/>
        <end position="185"/>
    </location>
</feature>
<evidence type="ECO:0000256" key="7">
    <source>
        <dbReference type="ARBA" id="ARBA00022843"/>
    </source>
</evidence>
<dbReference type="OrthoDB" id="10046198at2759"/>
<evidence type="ECO:0000256" key="4">
    <source>
        <dbReference type="ARBA" id="ARBA00022737"/>
    </source>
</evidence>
<dbReference type="InterPro" id="IPR057448">
    <property type="entry name" value="BCL-11A_Znf_CCHC"/>
</dbReference>
<feature type="domain" description="C2H2-type" evidence="13">
    <location>
        <begin position="636"/>
        <end position="663"/>
    </location>
</feature>
<feature type="domain" description="C2H2-type" evidence="13">
    <location>
        <begin position="372"/>
        <end position="399"/>
    </location>
</feature>
<feature type="region of interest" description="Disordered" evidence="12">
    <location>
        <begin position="320"/>
        <end position="364"/>
    </location>
</feature>
<dbReference type="FunFam" id="3.30.160.60:FF:000395">
    <property type="entry name" value="zinc finger protein 513"/>
    <property type="match status" value="1"/>
</dbReference>
<gene>
    <name evidence="14" type="ORF">BV898_08619</name>
</gene>
<dbReference type="EMBL" id="MTYJ01000063">
    <property type="protein sequence ID" value="OQV17221.1"/>
    <property type="molecule type" value="Genomic_DNA"/>
</dbReference>
<sequence length="897" mass="94672">MQTSVDLARTEARPFTSATAEIKILPSTTILVPDGGGAEVMSKRSRKQDRPQPCRTVTPGAAAAASSTSTSSQPSSSQTRQSLPPLDSSAPPDTVSCGACLTEFPLADLVAFIRHKVNRCDKENSPQDRQHRQQEHSKLQTSQTQARGSGRQVSESPCRAASKQETFRDVEMEEESVVGGEGPMNLSLTTTAGRKEMAREFICLGCRKPFTDALDLLTHLQGEHRLALFARGSFEAATPTTNGGGDVATPLLQRQLHEPPLTSSGNSSSDGQRYGNWNPRNWSASRGPFELDPQGGGAGGLATWGGGLMAEERLRAMAAAASAATTSGGSENGEPSSGDRKVATDYKSASPGKAPGGAGGATVGAGGGDKLRQCPHCHKEFRFHSNLVVHIRSHTGEKPFKCSQCNYACKQASKLKRHMKVHLNYGGKDDLDIKMESGEEDALMESGDEDEDDDSSHSPRTLHIREDTPEPTDETFGEQGLPIMPSDAKYLKGSNGHRKTSPGKRNNNNATALDLAAQARLYTAAYPSMASLAGGGFSAYIPPWTFMSGGQQGGGKKNGGGGGRSSSSGGVMSPDKMGDAAEREGEDEDDSMDEEDDDGEESRGQSPNGGNADGSSLNADGSINDDPNNPNRPRRDVCEFCGKTFKNCSNLTVHRRSHTGEKPYKCNFCDYACAQSSKLTRHMKTHGRAGKDIYRCRFCNTPFSIPSTLEKHMRKCVTTRGSMTGIIGIPPSNALGDVESLKCLATDDEFPAPPTRRVKEGKEKEPKEPSSKTSAVDAAVPSPSQASPKPSPKTVAIASPYPVPKQPRISPAPPAAAPLTLLITTTTVASPAGALSGLPPGGVGTPAGGSTGVVVVGEAVPEVTSPLVKPATVPDMTEQLQPMALVMSVKQEAIEGC</sequence>
<keyword evidence="8" id="KW-0805">Transcription regulation</keyword>
<comment type="caution">
    <text evidence="14">The sequence shown here is derived from an EMBL/GenBank/DDBJ whole genome shotgun (WGS) entry which is preliminary data.</text>
</comment>
<dbReference type="FunFam" id="3.30.160.60:FF:001175">
    <property type="entry name" value="Zinc finger, C2H2 type"/>
    <property type="match status" value="1"/>
</dbReference>
<dbReference type="PANTHER" id="PTHR45993">
    <property type="entry name" value="B-CELL LYMPHOMA/LEUKEMIA 11"/>
    <property type="match status" value="1"/>
</dbReference>
<accession>A0A1W0WPT5</accession>
<evidence type="ECO:0000256" key="1">
    <source>
        <dbReference type="ARBA" id="ARBA00004123"/>
    </source>
</evidence>
<dbReference type="PROSITE" id="PS50157">
    <property type="entry name" value="ZINC_FINGER_C2H2_2"/>
    <property type="match status" value="5"/>
</dbReference>
<dbReference type="SUPFAM" id="SSF57667">
    <property type="entry name" value="beta-beta-alpha zinc fingers"/>
    <property type="match status" value="3"/>
</dbReference>
<dbReference type="Gene3D" id="3.30.160.60">
    <property type="entry name" value="Classic Zinc Finger"/>
    <property type="match status" value="4"/>
</dbReference>
<dbReference type="InterPro" id="IPR036236">
    <property type="entry name" value="Znf_C2H2_sf"/>
</dbReference>
<feature type="region of interest" description="Disordered" evidence="12">
    <location>
        <begin position="257"/>
        <end position="296"/>
    </location>
</feature>
<feature type="compositionally biased region" description="Polar residues" evidence="12">
    <location>
        <begin position="604"/>
        <end position="621"/>
    </location>
</feature>
<feature type="domain" description="C2H2-type" evidence="13">
    <location>
        <begin position="694"/>
        <end position="724"/>
    </location>
</feature>
<keyword evidence="3" id="KW-0479">Metal-binding</keyword>
<keyword evidence="7" id="KW-0832">Ubl conjugation</keyword>
<dbReference type="GO" id="GO:0006357">
    <property type="term" value="P:regulation of transcription by RNA polymerase II"/>
    <property type="evidence" value="ECO:0007669"/>
    <property type="project" value="TreeGrafter"/>
</dbReference>
<feature type="domain" description="C2H2-type" evidence="13">
    <location>
        <begin position="400"/>
        <end position="422"/>
    </location>
</feature>